<proteinExistence type="predicted"/>
<feature type="domain" description="Spermatogenesis-associated protein 20-like TRX" evidence="1">
    <location>
        <begin position="3"/>
        <end position="155"/>
    </location>
</feature>
<evidence type="ECO:0000313" key="3">
    <source>
        <dbReference type="Proteomes" id="UP000199403"/>
    </source>
</evidence>
<dbReference type="PANTHER" id="PTHR42899:SF1">
    <property type="entry name" value="SPERMATOGENESIS-ASSOCIATED PROTEIN 20"/>
    <property type="match status" value="1"/>
</dbReference>
<dbReference type="STRING" id="1416801.SAMN05192553_101580"/>
<dbReference type="SUPFAM" id="SSF48208">
    <property type="entry name" value="Six-hairpin glycosidases"/>
    <property type="match status" value="1"/>
</dbReference>
<protein>
    <recommendedName>
        <fullName evidence="1">Spermatogenesis-associated protein 20-like TRX domain-containing protein</fullName>
    </recommendedName>
</protein>
<organism evidence="2 3">
    <name type="scientific">Cyclobacterium xiamenense</name>
    <dbReference type="NCBI Taxonomy" id="1297121"/>
    <lineage>
        <taxon>Bacteria</taxon>
        <taxon>Pseudomonadati</taxon>
        <taxon>Bacteroidota</taxon>
        <taxon>Cytophagia</taxon>
        <taxon>Cytophagales</taxon>
        <taxon>Cyclobacteriaceae</taxon>
        <taxon>Cyclobacterium</taxon>
    </lineage>
</organism>
<reference evidence="3" key="1">
    <citation type="submission" date="2016-10" db="EMBL/GenBank/DDBJ databases">
        <authorList>
            <person name="Varghese N."/>
            <person name="Submissions S."/>
        </authorList>
    </citation>
    <scope>NUCLEOTIDE SEQUENCE [LARGE SCALE GENOMIC DNA]</scope>
    <source>
        <strain evidence="3">IBRC-M 10761</strain>
    </source>
</reference>
<dbReference type="EMBL" id="FNZH01000001">
    <property type="protein sequence ID" value="SEI86195.1"/>
    <property type="molecule type" value="Genomic_DNA"/>
</dbReference>
<gene>
    <name evidence="2" type="ORF">SAMN05192553_101580</name>
</gene>
<dbReference type="GO" id="GO:0005975">
    <property type="term" value="P:carbohydrate metabolic process"/>
    <property type="evidence" value="ECO:0007669"/>
    <property type="project" value="InterPro"/>
</dbReference>
<dbReference type="CDD" id="cd02955">
    <property type="entry name" value="SSP411"/>
    <property type="match status" value="1"/>
</dbReference>
<sequence length="675" mass="76902">MKTNRLIQSQSLYLKQHASNPVDWYPWGEEALQKARTENKPILVSIGYSACHWCHVMEKESFEDQEVAELMNEHFVAIKIDREERPDLDNLYMEAVQLMGLQGGWPLNVFLMPDQHPFYGGTYFPKNQWVKVLSGISTAFAQQYEELARSAAGFGKSLGTSLVEKYGLSLDASPFDPGKVREIGAKIMEGYDPVWGGLKRVPKFPMPAIWAFLLDLAILDQQHDLGEKVCYTLKKIGMGGIYDHLGGGFCRYSVDGEWFAPHFEKMLYDNGQLLSLYAKAYQYSGDLFFSEKVRETIDWLTREMKSPENGFYAALDADSEGKEGKYYVWTAEEIKEVLGGDRGWFGRLYGIKSEGNWESGENILFQKESYAAIADSLGLGEREFVKRLNEIKAKLFAHRNKRERPGLDDKIISGWNGWVIQGICQAYHALGEASYRDQALASGEFIWSKMVAGDELFRNYKNGKAYTSGFLEDYAAVIQAFLSLYTLSFDQKWLDRSERLLERAMERFFDDSDGLFFLNDPGQEKLIADKKEIFDNVIPSSNAVMARNLHRMGIYYYRQRYVDQAEKMLQLVQGILLQEPSFLAYWASFYLEKSIPTAEIAILGPDAAENGLIWQKGYRPNTVLAAASTTADLPLLQDKPLDANRFFVCFNKTCKQPVARLQEALDQLPNLPQTS</sequence>
<dbReference type="Gene3D" id="3.40.30.10">
    <property type="entry name" value="Glutaredoxin"/>
    <property type="match status" value="1"/>
</dbReference>
<dbReference type="Gene3D" id="1.50.10.20">
    <property type="match status" value="1"/>
</dbReference>
<keyword evidence="3" id="KW-1185">Reference proteome</keyword>
<dbReference type="PIRSF" id="PIRSF006402">
    <property type="entry name" value="UCP006402_thioredoxin"/>
    <property type="match status" value="1"/>
</dbReference>
<dbReference type="InterPro" id="IPR024705">
    <property type="entry name" value="Ssp411"/>
</dbReference>
<dbReference type="PANTHER" id="PTHR42899">
    <property type="entry name" value="SPERMATOGENESIS-ASSOCIATED PROTEIN 20"/>
    <property type="match status" value="1"/>
</dbReference>
<dbReference type="Pfam" id="PF03190">
    <property type="entry name" value="Thioredox_DsbH"/>
    <property type="match status" value="1"/>
</dbReference>
<dbReference type="SUPFAM" id="SSF52833">
    <property type="entry name" value="Thioredoxin-like"/>
    <property type="match status" value="1"/>
</dbReference>
<dbReference type="InterPro" id="IPR008928">
    <property type="entry name" value="6-hairpin_glycosidase_sf"/>
</dbReference>
<accession>A0A1H6UDD0</accession>
<dbReference type="RefSeq" id="WP_092169196.1">
    <property type="nucleotide sequence ID" value="NZ_FNZH01000001.1"/>
</dbReference>
<dbReference type="Proteomes" id="UP000199403">
    <property type="component" value="Unassembled WGS sequence"/>
</dbReference>
<name>A0A1H6UDD0_9BACT</name>
<dbReference type="OrthoDB" id="9762614at2"/>
<dbReference type="InterPro" id="IPR036249">
    <property type="entry name" value="Thioredoxin-like_sf"/>
</dbReference>
<dbReference type="AlphaFoldDB" id="A0A1H6UDD0"/>
<evidence type="ECO:0000313" key="2">
    <source>
        <dbReference type="EMBL" id="SEI86195.1"/>
    </source>
</evidence>
<evidence type="ECO:0000259" key="1">
    <source>
        <dbReference type="Pfam" id="PF03190"/>
    </source>
</evidence>
<dbReference type="InterPro" id="IPR004879">
    <property type="entry name" value="Ssp411-like_TRX"/>
</dbReference>